<sequence length="341" mass="38857">MKTEPDFADQSDTDFIIQDNTLKGKEVPLSTEYTNIGKLLLGRMKAKPDLVGQISNDLYELIAREAYYFMKLTDAKIAFADENSVNTILKAVKLDNNDIKVVVFGRVPNALPFRIYLKIISNPLWTIFNARASIAFTIQLDFSIRLVTWMFLSRSMANRILKSGYCKKYDVSSISKLNLSDAIFTAKNQIKFKECFPSADIIYIFEMTEFCDIIMAHKSHHRADSVGTLHSNDFAYYDKNGGLFIIDRLKETMKYRGNQISPSEIENLLQTHPDALEVAVVGIPHMLDDEHPIAFVTKVLGLKVTERELQKLIAKNITDSYHLRGSVKFLEKIKAIVKVIR</sequence>
<organism evidence="4 5">
    <name type="scientific">Vespula pensylvanica</name>
    <name type="common">Western yellow jacket</name>
    <name type="synonym">Wasp</name>
    <dbReference type="NCBI Taxonomy" id="30213"/>
    <lineage>
        <taxon>Eukaryota</taxon>
        <taxon>Metazoa</taxon>
        <taxon>Ecdysozoa</taxon>
        <taxon>Arthropoda</taxon>
        <taxon>Hexapoda</taxon>
        <taxon>Insecta</taxon>
        <taxon>Pterygota</taxon>
        <taxon>Neoptera</taxon>
        <taxon>Endopterygota</taxon>
        <taxon>Hymenoptera</taxon>
        <taxon>Apocrita</taxon>
        <taxon>Aculeata</taxon>
        <taxon>Vespoidea</taxon>
        <taxon>Vespidae</taxon>
        <taxon>Vespinae</taxon>
        <taxon>Vespula</taxon>
    </lineage>
</organism>
<name>A0A834NHJ3_VESPE</name>
<dbReference type="Gene3D" id="3.40.50.980">
    <property type="match status" value="1"/>
</dbReference>
<reference evidence="4" key="1">
    <citation type="journal article" date="2020" name="G3 (Bethesda)">
        <title>High-Quality Assemblies for Three Invasive Social Wasps from the &lt;i&gt;Vespula&lt;/i&gt; Genus.</title>
        <authorList>
            <person name="Harrop T.W.R."/>
            <person name="Guhlin J."/>
            <person name="McLaughlin G.M."/>
            <person name="Permina E."/>
            <person name="Stockwell P."/>
            <person name="Gilligan J."/>
            <person name="Le Lec M.F."/>
            <person name="Gruber M.A.M."/>
            <person name="Quinn O."/>
            <person name="Lovegrove M."/>
            <person name="Duncan E.J."/>
            <person name="Remnant E.J."/>
            <person name="Van Eeckhoven J."/>
            <person name="Graham B."/>
            <person name="Knapp R.A."/>
            <person name="Langford K.W."/>
            <person name="Kronenberg Z."/>
            <person name="Press M.O."/>
            <person name="Eacker S.M."/>
            <person name="Wilson-Rankin E.E."/>
            <person name="Purcell J."/>
            <person name="Lester P.J."/>
            <person name="Dearden P.K."/>
        </authorList>
    </citation>
    <scope>NUCLEOTIDE SEQUENCE</scope>
    <source>
        <strain evidence="4">Volc-1</strain>
    </source>
</reference>
<dbReference type="EMBL" id="JACSDY010000014">
    <property type="protein sequence ID" value="KAF7409340.1"/>
    <property type="molecule type" value="Genomic_DNA"/>
</dbReference>
<dbReference type="GO" id="GO:0016405">
    <property type="term" value="F:CoA-ligase activity"/>
    <property type="evidence" value="ECO:0007669"/>
    <property type="project" value="TreeGrafter"/>
</dbReference>
<dbReference type="SUPFAM" id="SSF56801">
    <property type="entry name" value="Acetyl-CoA synthetase-like"/>
    <property type="match status" value="1"/>
</dbReference>
<dbReference type="Proteomes" id="UP000600918">
    <property type="component" value="Unassembled WGS sequence"/>
</dbReference>
<accession>A0A834NHJ3</accession>
<gene>
    <name evidence="4" type="ORF">H0235_014192</name>
</gene>
<dbReference type="AlphaFoldDB" id="A0A834NHJ3"/>
<protein>
    <recommendedName>
        <fullName evidence="3">AMP-binding enzyme C-terminal domain-containing protein</fullName>
    </recommendedName>
</protein>
<feature type="domain" description="AMP-binding enzyme C-terminal" evidence="3">
    <location>
        <begin position="264"/>
        <end position="333"/>
    </location>
</feature>
<dbReference type="InterPro" id="IPR045851">
    <property type="entry name" value="AMP-bd_C_sf"/>
</dbReference>
<dbReference type="PANTHER" id="PTHR24096:SF149">
    <property type="entry name" value="AMP-BINDING DOMAIN-CONTAINING PROTEIN-RELATED"/>
    <property type="match status" value="1"/>
</dbReference>
<evidence type="ECO:0000313" key="5">
    <source>
        <dbReference type="Proteomes" id="UP000600918"/>
    </source>
</evidence>
<proteinExistence type="inferred from homology"/>
<dbReference type="Pfam" id="PF13193">
    <property type="entry name" value="AMP-binding_C"/>
    <property type="match status" value="1"/>
</dbReference>
<keyword evidence="2" id="KW-0436">Ligase</keyword>
<keyword evidence="5" id="KW-1185">Reference proteome</keyword>
<evidence type="ECO:0000259" key="3">
    <source>
        <dbReference type="Pfam" id="PF13193"/>
    </source>
</evidence>
<dbReference type="Gene3D" id="3.30.300.30">
    <property type="match status" value="1"/>
</dbReference>
<comment type="similarity">
    <text evidence="1">Belongs to the ATP-dependent AMP-binding enzyme family.</text>
</comment>
<evidence type="ECO:0000313" key="4">
    <source>
        <dbReference type="EMBL" id="KAF7409340.1"/>
    </source>
</evidence>
<dbReference type="PANTHER" id="PTHR24096">
    <property type="entry name" value="LONG-CHAIN-FATTY-ACID--COA LIGASE"/>
    <property type="match status" value="1"/>
</dbReference>
<evidence type="ECO:0000256" key="1">
    <source>
        <dbReference type="ARBA" id="ARBA00006432"/>
    </source>
</evidence>
<dbReference type="Gene3D" id="2.30.38.10">
    <property type="entry name" value="Luciferase, Domain 3"/>
    <property type="match status" value="1"/>
</dbReference>
<evidence type="ECO:0000256" key="2">
    <source>
        <dbReference type="ARBA" id="ARBA00022598"/>
    </source>
</evidence>
<dbReference type="InterPro" id="IPR025110">
    <property type="entry name" value="AMP-bd_C"/>
</dbReference>
<comment type="caution">
    <text evidence="4">The sequence shown here is derived from an EMBL/GenBank/DDBJ whole genome shotgun (WGS) entry which is preliminary data.</text>
</comment>